<accession>A0A151A488</accession>
<keyword evidence="4" id="KW-0067">ATP-binding</keyword>
<protein>
    <recommendedName>
        <fullName evidence="5">ABC transporter domain-containing protein</fullName>
    </recommendedName>
</protein>
<dbReference type="InterPro" id="IPR050153">
    <property type="entry name" value="Metal_Ion_Import_ABC"/>
</dbReference>
<dbReference type="Proteomes" id="UP000075418">
    <property type="component" value="Unassembled WGS sequence"/>
</dbReference>
<sequence length="205" mass="24355">MNNITISNLNFRYSTKEIFENAQFHIVKKSINRIEGVNGVGKTTLFNILSENIEAKVCITPKQEFEFITTEITPFNELTGKEIILLFFNVNKRKSKEFEDFINFFQDLNLNFVLKNRYKDMSLGEKQKLKILVSFINKQKIVLLDEPFNALDKESKIVLSQLFKQLVINYNRTIIYISHNDVEKYIDKRFKIYDKKIFEMNVRNE</sequence>
<organism evidence="6 7">
    <name type="scientific">Staphylococcus kloosii</name>
    <dbReference type="NCBI Taxonomy" id="29384"/>
    <lineage>
        <taxon>Bacteria</taxon>
        <taxon>Bacillati</taxon>
        <taxon>Bacillota</taxon>
        <taxon>Bacilli</taxon>
        <taxon>Bacillales</taxon>
        <taxon>Staphylococcaceae</taxon>
        <taxon>Staphylococcus</taxon>
    </lineage>
</organism>
<dbReference type="InterPro" id="IPR017871">
    <property type="entry name" value="ABC_transporter-like_CS"/>
</dbReference>
<evidence type="ECO:0000256" key="2">
    <source>
        <dbReference type="ARBA" id="ARBA00022448"/>
    </source>
</evidence>
<evidence type="ECO:0000256" key="4">
    <source>
        <dbReference type="ARBA" id="ARBA00022840"/>
    </source>
</evidence>
<comment type="caution">
    <text evidence="6">The sequence shown here is derived from an EMBL/GenBank/DDBJ whole genome shotgun (WGS) entry which is preliminary data.</text>
</comment>
<dbReference type="GO" id="GO:0016887">
    <property type="term" value="F:ATP hydrolysis activity"/>
    <property type="evidence" value="ECO:0007669"/>
    <property type="project" value="InterPro"/>
</dbReference>
<evidence type="ECO:0000313" key="7">
    <source>
        <dbReference type="Proteomes" id="UP000075418"/>
    </source>
</evidence>
<dbReference type="GO" id="GO:0005524">
    <property type="term" value="F:ATP binding"/>
    <property type="evidence" value="ECO:0007669"/>
    <property type="project" value="UniProtKB-KW"/>
</dbReference>
<dbReference type="RefSeq" id="WP_061854258.1">
    <property type="nucleotide sequence ID" value="NZ_LUGM01000002.1"/>
</dbReference>
<dbReference type="PROSITE" id="PS50893">
    <property type="entry name" value="ABC_TRANSPORTER_2"/>
    <property type="match status" value="1"/>
</dbReference>
<reference evidence="6 7" key="1">
    <citation type="submission" date="2016-02" db="EMBL/GenBank/DDBJ databases">
        <title>Draft genome sequence of hydrocarbon degrading Staphylococcus saprophyticus Strain CNV2, isolated from crude-oil contaminated soil from Noonmati Oil Refinery, Guwahati, Assam, India.</title>
        <authorList>
            <person name="Mukherjee A."/>
            <person name="Chettri B."/>
            <person name="Langpoklakpam J."/>
            <person name="Singh A.K."/>
            <person name="Chattopadhyay D.J."/>
        </authorList>
    </citation>
    <scope>NUCLEOTIDE SEQUENCE [LARGE SCALE GENOMIC DNA]</scope>
    <source>
        <strain evidence="6 7">CNV2</strain>
    </source>
</reference>
<evidence type="ECO:0000313" key="6">
    <source>
        <dbReference type="EMBL" id="KYH14035.1"/>
    </source>
</evidence>
<keyword evidence="3" id="KW-0547">Nucleotide-binding</keyword>
<dbReference type="InterPro" id="IPR003593">
    <property type="entry name" value="AAA+_ATPase"/>
</dbReference>
<dbReference type="AlphaFoldDB" id="A0A151A488"/>
<dbReference type="PANTHER" id="PTHR42734:SF17">
    <property type="entry name" value="METAL TRANSPORT SYSTEM ATP-BINDING PROTEIN TM_0124-RELATED"/>
    <property type="match status" value="1"/>
</dbReference>
<evidence type="ECO:0000256" key="1">
    <source>
        <dbReference type="ARBA" id="ARBA00005417"/>
    </source>
</evidence>
<evidence type="ECO:0000256" key="3">
    <source>
        <dbReference type="ARBA" id="ARBA00022741"/>
    </source>
</evidence>
<gene>
    <name evidence="6" type="ORF">A0131_04370</name>
</gene>
<dbReference type="PROSITE" id="PS00211">
    <property type="entry name" value="ABC_TRANSPORTER_1"/>
    <property type="match status" value="1"/>
</dbReference>
<dbReference type="SMART" id="SM00382">
    <property type="entry name" value="AAA"/>
    <property type="match status" value="1"/>
</dbReference>
<name>A0A151A488_9STAP</name>
<dbReference type="Pfam" id="PF00005">
    <property type="entry name" value="ABC_tran"/>
    <property type="match status" value="1"/>
</dbReference>
<dbReference type="InterPro" id="IPR027417">
    <property type="entry name" value="P-loop_NTPase"/>
</dbReference>
<evidence type="ECO:0000259" key="5">
    <source>
        <dbReference type="PROSITE" id="PS50893"/>
    </source>
</evidence>
<keyword evidence="2" id="KW-0813">Transport</keyword>
<dbReference type="InterPro" id="IPR003439">
    <property type="entry name" value="ABC_transporter-like_ATP-bd"/>
</dbReference>
<comment type="similarity">
    <text evidence="1">Belongs to the ABC transporter superfamily.</text>
</comment>
<feature type="domain" description="ABC transporter" evidence="5">
    <location>
        <begin position="4"/>
        <end position="205"/>
    </location>
</feature>
<dbReference type="EMBL" id="LUGM01000002">
    <property type="protein sequence ID" value="KYH14035.1"/>
    <property type="molecule type" value="Genomic_DNA"/>
</dbReference>
<dbReference type="Gene3D" id="3.40.50.300">
    <property type="entry name" value="P-loop containing nucleotide triphosphate hydrolases"/>
    <property type="match status" value="1"/>
</dbReference>
<dbReference type="SUPFAM" id="SSF52540">
    <property type="entry name" value="P-loop containing nucleoside triphosphate hydrolases"/>
    <property type="match status" value="1"/>
</dbReference>
<dbReference type="PANTHER" id="PTHR42734">
    <property type="entry name" value="METAL TRANSPORT SYSTEM ATP-BINDING PROTEIN TM_0124-RELATED"/>
    <property type="match status" value="1"/>
</dbReference>
<proteinExistence type="inferred from homology"/>